<dbReference type="PROSITE" id="PS50850">
    <property type="entry name" value="MFS"/>
    <property type="match status" value="1"/>
</dbReference>
<feature type="transmembrane region" description="Helical" evidence="5">
    <location>
        <begin position="94"/>
        <end position="111"/>
    </location>
</feature>
<protein>
    <submittedName>
        <fullName evidence="8">Drug resistance transporter, EmrB/QacA subfamily</fullName>
    </submittedName>
</protein>
<evidence type="ECO:0000256" key="5">
    <source>
        <dbReference type="SAM" id="Phobius"/>
    </source>
</evidence>
<dbReference type="PRINTS" id="PR01036">
    <property type="entry name" value="TCRTETB"/>
</dbReference>
<gene>
    <name evidence="8" type="ORF">SAMN05421869_113365</name>
</gene>
<feature type="transmembrane region" description="Helical" evidence="5">
    <location>
        <begin position="450"/>
        <end position="473"/>
    </location>
</feature>
<feature type="transmembrane region" description="Helical" evidence="5">
    <location>
        <begin position="64"/>
        <end position="82"/>
    </location>
</feature>
<dbReference type="PROSITE" id="PS00216">
    <property type="entry name" value="SUGAR_TRANSPORT_1"/>
    <property type="match status" value="1"/>
</dbReference>
<feature type="signal peptide" evidence="6">
    <location>
        <begin position="1"/>
        <end position="16"/>
    </location>
</feature>
<feature type="transmembrane region" description="Helical" evidence="5">
    <location>
        <begin position="322"/>
        <end position="340"/>
    </location>
</feature>
<keyword evidence="6" id="KW-0732">Signal</keyword>
<feature type="transmembrane region" description="Helical" evidence="5">
    <location>
        <begin position="38"/>
        <end position="57"/>
    </location>
</feature>
<feature type="domain" description="Major facilitator superfamily (MFS) profile" evidence="7">
    <location>
        <begin position="1"/>
        <end position="477"/>
    </location>
</feature>
<evidence type="ECO:0000313" key="8">
    <source>
        <dbReference type="EMBL" id="SDK05743.1"/>
    </source>
</evidence>
<dbReference type="GO" id="GO:0005886">
    <property type="term" value="C:plasma membrane"/>
    <property type="evidence" value="ECO:0007669"/>
    <property type="project" value="UniProtKB-SubCell"/>
</dbReference>
<reference evidence="8 9" key="1">
    <citation type="submission" date="2016-10" db="EMBL/GenBank/DDBJ databases">
        <authorList>
            <person name="de Groot N.N."/>
        </authorList>
    </citation>
    <scope>NUCLEOTIDE SEQUENCE [LARGE SCALE GENOMIC DNA]</scope>
    <source>
        <strain evidence="8 9">CGMCC 4.6533</strain>
    </source>
</reference>
<dbReference type="PANTHER" id="PTHR42718:SF42">
    <property type="entry name" value="EXPORT PROTEIN"/>
    <property type="match status" value="1"/>
</dbReference>
<dbReference type="Gene3D" id="1.20.1720.10">
    <property type="entry name" value="Multidrug resistance protein D"/>
    <property type="match status" value="1"/>
</dbReference>
<feature type="transmembrane region" description="Helical" evidence="5">
    <location>
        <begin position="255"/>
        <end position="279"/>
    </location>
</feature>
<dbReference type="PANTHER" id="PTHR42718">
    <property type="entry name" value="MAJOR FACILITATOR SUPERFAMILY MULTIDRUG TRANSPORTER MFSC"/>
    <property type="match status" value="1"/>
</dbReference>
<feature type="transmembrane region" description="Helical" evidence="5">
    <location>
        <begin position="151"/>
        <end position="173"/>
    </location>
</feature>
<comment type="subcellular location">
    <subcellularLocation>
        <location evidence="1">Cell membrane</location>
        <topology evidence="1">Multi-pass membrane protein</topology>
    </subcellularLocation>
</comment>
<organism evidence="8 9">
    <name type="scientific">Nonomuraea jiangxiensis</name>
    <dbReference type="NCBI Taxonomy" id="633440"/>
    <lineage>
        <taxon>Bacteria</taxon>
        <taxon>Bacillati</taxon>
        <taxon>Actinomycetota</taxon>
        <taxon>Actinomycetes</taxon>
        <taxon>Streptosporangiales</taxon>
        <taxon>Streptosporangiaceae</taxon>
        <taxon>Nonomuraea</taxon>
    </lineage>
</organism>
<evidence type="ECO:0000256" key="6">
    <source>
        <dbReference type="SAM" id="SignalP"/>
    </source>
</evidence>
<dbReference type="Pfam" id="PF07690">
    <property type="entry name" value="MFS_1"/>
    <property type="match status" value="1"/>
</dbReference>
<evidence type="ECO:0000256" key="4">
    <source>
        <dbReference type="ARBA" id="ARBA00023136"/>
    </source>
</evidence>
<dbReference type="GO" id="GO:0022857">
    <property type="term" value="F:transmembrane transporter activity"/>
    <property type="evidence" value="ECO:0007669"/>
    <property type="project" value="InterPro"/>
</dbReference>
<dbReference type="EMBL" id="FNDJ01000013">
    <property type="protein sequence ID" value="SDK05743.1"/>
    <property type="molecule type" value="Genomic_DNA"/>
</dbReference>
<keyword evidence="2 5" id="KW-0812">Transmembrane</keyword>
<feature type="transmembrane region" description="Helical" evidence="5">
    <location>
        <begin position="185"/>
        <end position="207"/>
    </location>
</feature>
<dbReference type="InterPro" id="IPR020846">
    <property type="entry name" value="MFS_dom"/>
</dbReference>
<keyword evidence="3 5" id="KW-1133">Transmembrane helix</keyword>
<dbReference type="Proteomes" id="UP000199202">
    <property type="component" value="Unassembled WGS sequence"/>
</dbReference>
<dbReference type="InterPro" id="IPR005829">
    <property type="entry name" value="Sugar_transporter_CS"/>
</dbReference>
<dbReference type="SUPFAM" id="SSF103473">
    <property type="entry name" value="MFS general substrate transporter"/>
    <property type="match status" value="1"/>
</dbReference>
<keyword evidence="9" id="KW-1185">Reference proteome</keyword>
<evidence type="ECO:0000256" key="1">
    <source>
        <dbReference type="ARBA" id="ARBA00004651"/>
    </source>
</evidence>
<feature type="transmembrane region" description="Helical" evidence="5">
    <location>
        <begin position="346"/>
        <end position="371"/>
    </location>
</feature>
<evidence type="ECO:0000313" key="9">
    <source>
        <dbReference type="Proteomes" id="UP000199202"/>
    </source>
</evidence>
<evidence type="ECO:0000256" key="3">
    <source>
        <dbReference type="ARBA" id="ARBA00022989"/>
    </source>
</evidence>
<feature type="transmembrane region" description="Helical" evidence="5">
    <location>
        <begin position="291"/>
        <end position="310"/>
    </location>
</feature>
<dbReference type="Gene3D" id="1.20.1250.20">
    <property type="entry name" value="MFS general substrate transporter like domains"/>
    <property type="match status" value="1"/>
</dbReference>
<dbReference type="InterPro" id="IPR011701">
    <property type="entry name" value="MFS"/>
</dbReference>
<feature type="transmembrane region" description="Helical" evidence="5">
    <location>
        <begin position="123"/>
        <end position="145"/>
    </location>
</feature>
<dbReference type="STRING" id="633440.SAMN05421869_113365"/>
<feature type="transmembrane region" description="Helical" evidence="5">
    <location>
        <begin position="392"/>
        <end position="411"/>
    </location>
</feature>
<sequence length="485" mass="48883">MALCSALLVMSVSVMAVTIALPSIAVDLHATTSQLQWITEAAVLALASLLITMGALADRFGRRRLLMAGLAVFALASLLAAVSRTPEQLIATRALQGAGNAIITPATLAIVRDIFPRPELPRALAAWGVVASLGVVLGPLTGGVLVEGFGWRSLFVANVVVLAVAALAIAYVVPADPRPRRAATGRLDVIGALLVSGAFVATVHTVIEAPHRGWFGPVTLVEAAGAAALLAAFAIRQRRARHPLLDLRMVGARSFWPAALAAATGFFALMGVLFLITQYLQDVRGHSPSQAALLLLPVAVAQLGVAPLVARMVARRGVRPTATVGLLVLASGSALMVAGIRSGQYAAVIAGVAVLAAGNAVTVNASATAMLGSAPAHRSGSAAAVNETAFKVGGSLGVAVLGGLAAAHLAARLPAHQAASISGALDAARHLGGADGARLATTATAAFTDAFAQATTITAILAAAAGTVTILLLRDPEATKGHHGS</sequence>
<proteinExistence type="predicted"/>
<accession>A0A1G8YSI1</accession>
<dbReference type="CDD" id="cd17321">
    <property type="entry name" value="MFS_MMR_MDR_like"/>
    <property type="match status" value="1"/>
</dbReference>
<evidence type="ECO:0000256" key="2">
    <source>
        <dbReference type="ARBA" id="ARBA00022692"/>
    </source>
</evidence>
<dbReference type="AlphaFoldDB" id="A0A1G8YSI1"/>
<name>A0A1G8YSI1_9ACTN</name>
<evidence type="ECO:0000259" key="7">
    <source>
        <dbReference type="PROSITE" id="PS50850"/>
    </source>
</evidence>
<dbReference type="InterPro" id="IPR036259">
    <property type="entry name" value="MFS_trans_sf"/>
</dbReference>
<feature type="transmembrane region" description="Helical" evidence="5">
    <location>
        <begin position="213"/>
        <end position="235"/>
    </location>
</feature>
<keyword evidence="4 5" id="KW-0472">Membrane</keyword>
<feature type="chain" id="PRO_5039352599" evidence="6">
    <location>
        <begin position="17"/>
        <end position="485"/>
    </location>
</feature>